<evidence type="ECO:0000256" key="5">
    <source>
        <dbReference type="ARBA" id="ARBA00022821"/>
    </source>
</evidence>
<reference evidence="7" key="1">
    <citation type="submission" date="2020-05" db="EMBL/GenBank/DDBJ databases">
        <title>WGS assembly of Panicum virgatum.</title>
        <authorList>
            <person name="Lovell J.T."/>
            <person name="Jenkins J."/>
            <person name="Shu S."/>
            <person name="Juenger T.E."/>
            <person name="Schmutz J."/>
        </authorList>
    </citation>
    <scope>NUCLEOTIDE SEQUENCE</scope>
    <source>
        <strain evidence="7">AP13</strain>
    </source>
</reference>
<keyword evidence="4" id="KW-0547">Nucleotide-binding</keyword>
<accession>A0A8T0R4S5</accession>
<protein>
    <recommendedName>
        <fullName evidence="6">Disease resistance N-terminal domain-containing protein</fullName>
    </recommendedName>
</protein>
<organism evidence="7 8">
    <name type="scientific">Panicum virgatum</name>
    <name type="common">Blackwell switchgrass</name>
    <dbReference type="NCBI Taxonomy" id="38727"/>
    <lineage>
        <taxon>Eukaryota</taxon>
        <taxon>Viridiplantae</taxon>
        <taxon>Streptophyta</taxon>
        <taxon>Embryophyta</taxon>
        <taxon>Tracheophyta</taxon>
        <taxon>Spermatophyta</taxon>
        <taxon>Magnoliopsida</taxon>
        <taxon>Liliopsida</taxon>
        <taxon>Poales</taxon>
        <taxon>Poaceae</taxon>
        <taxon>PACMAD clade</taxon>
        <taxon>Panicoideae</taxon>
        <taxon>Panicodae</taxon>
        <taxon>Paniceae</taxon>
        <taxon>Panicinae</taxon>
        <taxon>Panicum</taxon>
        <taxon>Panicum sect. Hiantes</taxon>
    </lineage>
</organism>
<dbReference type="GO" id="GO:0006952">
    <property type="term" value="P:defense response"/>
    <property type="evidence" value="ECO:0007669"/>
    <property type="project" value="UniProtKB-KW"/>
</dbReference>
<evidence type="ECO:0000259" key="6">
    <source>
        <dbReference type="Pfam" id="PF18052"/>
    </source>
</evidence>
<dbReference type="GO" id="GO:0000166">
    <property type="term" value="F:nucleotide binding"/>
    <property type="evidence" value="ECO:0007669"/>
    <property type="project" value="UniProtKB-KW"/>
</dbReference>
<keyword evidence="5" id="KW-0611">Plant defense</keyword>
<dbReference type="Proteomes" id="UP000823388">
    <property type="component" value="Chromosome 6N"/>
</dbReference>
<dbReference type="Gene3D" id="1.20.5.4130">
    <property type="match status" value="1"/>
</dbReference>
<sequence>MLSGSLQAAQHPIEASTSLSLPPADGAHAAGREVKSIAARAPPMAEMLLLPVVRGVLGKAADALVQKVTAMWGVDDHRRDLELKLLYVQSLLADAEAKAEAETEAGRAVKGWMRELKAAAYQADDVLDDFQYEALRREAQNLRSTTGKVLDFFSSRNRLVFRHKASRDLKNVLGKIDKLVKDMQNFGLCCSASQRRHNL</sequence>
<dbReference type="AlphaFoldDB" id="A0A8T0R4S5"/>
<dbReference type="InterPro" id="IPR041118">
    <property type="entry name" value="Rx_N"/>
</dbReference>
<evidence type="ECO:0000256" key="3">
    <source>
        <dbReference type="ARBA" id="ARBA00022737"/>
    </source>
</evidence>
<evidence type="ECO:0000313" key="7">
    <source>
        <dbReference type="EMBL" id="KAG2580316.1"/>
    </source>
</evidence>
<evidence type="ECO:0000313" key="8">
    <source>
        <dbReference type="Proteomes" id="UP000823388"/>
    </source>
</evidence>
<proteinExistence type="inferred from homology"/>
<dbReference type="EMBL" id="CM029048">
    <property type="protein sequence ID" value="KAG2580316.1"/>
    <property type="molecule type" value="Genomic_DNA"/>
</dbReference>
<name>A0A8T0R4S5_PANVG</name>
<evidence type="ECO:0000256" key="4">
    <source>
        <dbReference type="ARBA" id="ARBA00022741"/>
    </source>
</evidence>
<evidence type="ECO:0000256" key="2">
    <source>
        <dbReference type="ARBA" id="ARBA00022614"/>
    </source>
</evidence>
<comment type="caution">
    <text evidence="7">The sequence shown here is derived from an EMBL/GenBank/DDBJ whole genome shotgun (WGS) entry which is preliminary data.</text>
</comment>
<evidence type="ECO:0000256" key="1">
    <source>
        <dbReference type="ARBA" id="ARBA00008894"/>
    </source>
</evidence>
<dbReference type="Pfam" id="PF18052">
    <property type="entry name" value="Rx_N"/>
    <property type="match status" value="1"/>
</dbReference>
<keyword evidence="3" id="KW-0677">Repeat</keyword>
<gene>
    <name evidence="7" type="ORF">PVAP13_6NG333900</name>
</gene>
<keyword evidence="2" id="KW-0433">Leucine-rich repeat</keyword>
<feature type="domain" description="Disease resistance N-terminal" evidence="6">
    <location>
        <begin position="52"/>
        <end position="144"/>
    </location>
</feature>
<keyword evidence="8" id="KW-1185">Reference proteome</keyword>
<comment type="similarity">
    <text evidence="1">Belongs to the disease resistance NB-LRR family.</text>
</comment>